<name>A0A8T1VFS3_9STRA</name>
<organism evidence="2 3">
    <name type="scientific">Phytophthora pseudosyringae</name>
    <dbReference type="NCBI Taxonomy" id="221518"/>
    <lineage>
        <taxon>Eukaryota</taxon>
        <taxon>Sar</taxon>
        <taxon>Stramenopiles</taxon>
        <taxon>Oomycota</taxon>
        <taxon>Peronosporomycetes</taxon>
        <taxon>Peronosporales</taxon>
        <taxon>Peronosporaceae</taxon>
        <taxon>Phytophthora</taxon>
    </lineage>
</organism>
<gene>
    <name evidence="2" type="ORF">PHYPSEUDO_007798</name>
</gene>
<reference evidence="2" key="1">
    <citation type="submission" date="2021-02" db="EMBL/GenBank/DDBJ databases">
        <authorList>
            <person name="Palmer J.M."/>
        </authorList>
    </citation>
    <scope>NUCLEOTIDE SEQUENCE</scope>
    <source>
        <strain evidence="2">SCRP734</strain>
    </source>
</reference>
<keyword evidence="3" id="KW-1185">Reference proteome</keyword>
<dbReference type="Proteomes" id="UP000694044">
    <property type="component" value="Unassembled WGS sequence"/>
</dbReference>
<feature type="compositionally biased region" description="Basic and acidic residues" evidence="1">
    <location>
        <begin position="21"/>
        <end position="37"/>
    </location>
</feature>
<feature type="region of interest" description="Disordered" evidence="1">
    <location>
        <begin position="21"/>
        <end position="50"/>
    </location>
</feature>
<evidence type="ECO:0000256" key="1">
    <source>
        <dbReference type="SAM" id="MobiDB-lite"/>
    </source>
</evidence>
<evidence type="ECO:0000313" key="2">
    <source>
        <dbReference type="EMBL" id="KAG7380092.1"/>
    </source>
</evidence>
<dbReference type="AlphaFoldDB" id="A0A8T1VFS3"/>
<protein>
    <submittedName>
        <fullName evidence="2">Uncharacterized protein</fullName>
    </submittedName>
</protein>
<dbReference type="EMBL" id="JAGDFM010000312">
    <property type="protein sequence ID" value="KAG7380092.1"/>
    <property type="molecule type" value="Genomic_DNA"/>
</dbReference>
<accession>A0A8T1VFS3</accession>
<evidence type="ECO:0000313" key="3">
    <source>
        <dbReference type="Proteomes" id="UP000694044"/>
    </source>
</evidence>
<sequence length="190" mass="20715">MGSFMPPTSAFEGHVLLTKAERRTPGHVPHADADRRATGGGLHAVPDGSSQRVCQHGRYAAGCAGRRRVSGAERQSGTLRLHVENVSRCINRARCCPNRRRPDVAGAGRRGRRRHVAAGKLTEESRAALDALRNTVPATRDAAKQVQSVMDDPIHVLQRHYRVYEYFSAEDAQYVVVMGKATAALKQVAA</sequence>
<proteinExistence type="predicted"/>
<comment type="caution">
    <text evidence="2">The sequence shown here is derived from an EMBL/GenBank/DDBJ whole genome shotgun (WGS) entry which is preliminary data.</text>
</comment>